<dbReference type="Pfam" id="PF00133">
    <property type="entry name" value="tRNA-synt_1"/>
    <property type="match status" value="2"/>
</dbReference>
<name>A0A166T078_9AGAM</name>
<dbReference type="SUPFAM" id="SSF47323">
    <property type="entry name" value="Anticodon-binding domain of a subclass of class I aminoacyl-tRNA synthetases"/>
    <property type="match status" value="1"/>
</dbReference>
<evidence type="ECO:0000259" key="13">
    <source>
        <dbReference type="Pfam" id="PF24810"/>
    </source>
</evidence>
<evidence type="ECO:0000259" key="12">
    <source>
        <dbReference type="Pfam" id="PF08264"/>
    </source>
</evidence>
<reference evidence="14 15" key="1">
    <citation type="journal article" date="2016" name="Mol. Biol. Evol.">
        <title>Comparative Genomics of Early-Diverging Mushroom-Forming Fungi Provides Insights into the Origins of Lignocellulose Decay Capabilities.</title>
        <authorList>
            <person name="Nagy L.G."/>
            <person name="Riley R."/>
            <person name="Tritt A."/>
            <person name="Adam C."/>
            <person name="Daum C."/>
            <person name="Floudas D."/>
            <person name="Sun H."/>
            <person name="Yadav J.S."/>
            <person name="Pangilinan J."/>
            <person name="Larsson K.H."/>
            <person name="Matsuura K."/>
            <person name="Barry K."/>
            <person name="Labutti K."/>
            <person name="Kuo R."/>
            <person name="Ohm R.A."/>
            <person name="Bhattacharya S.S."/>
            <person name="Shirouzu T."/>
            <person name="Yoshinaga Y."/>
            <person name="Martin F.M."/>
            <person name="Grigoriev I.V."/>
            <person name="Hibbett D.S."/>
        </authorList>
    </citation>
    <scope>NUCLEOTIDE SEQUENCE [LARGE SCALE GENOMIC DNA]</scope>
    <source>
        <strain evidence="14 15">CBS 109695</strain>
    </source>
</reference>
<feature type="domain" description="Methionyl/Valyl/Leucyl/Isoleucyl-tRNA synthetase anticodon-binding" evidence="12">
    <location>
        <begin position="803"/>
        <end position="924"/>
    </location>
</feature>
<dbReference type="AlphaFoldDB" id="A0A166T078"/>
<keyword evidence="15" id="KW-1185">Reference proteome</keyword>
<dbReference type="EMBL" id="KV417495">
    <property type="protein sequence ID" value="KZP30034.1"/>
    <property type="molecule type" value="Genomic_DNA"/>
</dbReference>
<dbReference type="PROSITE" id="PS00178">
    <property type="entry name" value="AA_TRNA_LIGASE_I"/>
    <property type="match status" value="1"/>
</dbReference>
<evidence type="ECO:0000256" key="1">
    <source>
        <dbReference type="ARBA" id="ARBA00005594"/>
    </source>
</evidence>
<dbReference type="InterPro" id="IPR001412">
    <property type="entry name" value="aa-tRNA-synth_I_CS"/>
</dbReference>
<gene>
    <name evidence="14" type="ORF">FIBSPDRAFT_777670</name>
</gene>
<evidence type="ECO:0000256" key="2">
    <source>
        <dbReference type="ARBA" id="ARBA00013164"/>
    </source>
</evidence>
<dbReference type="STRING" id="436010.A0A166T078"/>
<dbReference type="Gene3D" id="3.40.50.620">
    <property type="entry name" value="HUPs"/>
    <property type="match status" value="1"/>
</dbReference>
<dbReference type="InterPro" id="IPR055416">
    <property type="entry name" value="RBD_LARS1"/>
</dbReference>
<dbReference type="InterPro" id="IPR002300">
    <property type="entry name" value="aa-tRNA-synth_Ia"/>
</dbReference>
<dbReference type="SUPFAM" id="SSF52374">
    <property type="entry name" value="Nucleotidylyl transferase"/>
    <property type="match status" value="1"/>
</dbReference>
<dbReference type="GO" id="GO:0002161">
    <property type="term" value="F:aminoacyl-tRNA deacylase activity"/>
    <property type="evidence" value="ECO:0007669"/>
    <property type="project" value="InterPro"/>
</dbReference>
<evidence type="ECO:0000313" key="15">
    <source>
        <dbReference type="Proteomes" id="UP000076532"/>
    </source>
</evidence>
<sequence>MAQTIELAQTGKRDHLRGLEKKYQQRWADEHLFEVDAPSQAETAGLSPAEIKEKFPKWFGTFPYPYMNGALHLGHAFTITKIEFAAGYQRLLGKRVLFPHGFHVTGLPIKAASDKLVREIEMFGPDFEKFDAEAEEENKPAVVVASAPAVVGKANKGKLNAKSTGLKYQFQILEAIGIPRTEIKKFADAQHWLTYFPPQCIEDHNSFGSRIDWRRTFLTTDANPYYGSFVRWQMNKLYAQKKIKFGERYTIYSPKDGQPCMDHDRSDGEGIGPQEYTGIKMEVLNWSPEAAKEIEGKVGGRKVFMVAATLRPETMYGQTNCFVGTAIKYGIFAINETDAYLCTYRAARNMAFQGIITPRGEINQLLEIDGSKLIGTKIRAPFSINPEVYVLPMDNVLPNKGTGVVTSVPSDSPDDFQTLMDLRKKPEYYHIEASWAAIDPVPVITTPNYGDLIAPAIIKQLKIQSQKDTKQLAEAKEIAYKEGFYSGTMIVGEFKGQSVQDAKPKVRADMIERGEGFAYAEPEGFVASRSGDECIVALMDQWYLDYGESSWKAIAEKLVAKMNLYNKETRNAFDGTLNWLNQWACARTYGLGSKLPWDPDFLVEGLSDSTMYMSYYTVAQLLHENSIDGKKTGPLNITAEQMTDEIWDYIFCGGAWPASPPISREQADELKHNFDYFYPFDVRSSGKDLVPNHLTFCVYVHAAMFPEEKWPLSMRTNGHLMLNGKKMSKSTGNSLTMREGIEKFGADATRLCLADAGDSVEDANFDEKTANANILRVHTLLAWCEDMIKEAPNMRHGPRTYHDKVFEEEVNDLINITKGHYENTDYKDALKYGFYELQTARDWYREVTSDIGMHGDLVVYWIRIAALLVTPIAPHFTEHIWSALLHEPKSIQLARWPEPSHAVDRAAVDSGVYMRSLVKMIRDAELNMMKRMAKGKKGGDAAFDPKKPKSVRIYVATSFPEWQDACVLAIKDAYVEGTDKVDDAKVRELLTQRGLIKDKKAMPFIQLFKKRMAEFGANVAFRRTLPFSETEVLEEILPYLKKSLGLVDAEILSVAEAKTKEGPGYTHLIIDTSEPGSPAFEYRNV</sequence>
<keyword evidence="3 10" id="KW-0436">Ligase</keyword>
<dbReference type="GO" id="GO:0004823">
    <property type="term" value="F:leucine-tRNA ligase activity"/>
    <property type="evidence" value="ECO:0007669"/>
    <property type="project" value="UniProtKB-EC"/>
</dbReference>
<evidence type="ECO:0000313" key="14">
    <source>
        <dbReference type="EMBL" id="KZP30034.1"/>
    </source>
</evidence>
<keyword evidence="7 10" id="KW-0030">Aminoacyl-tRNA synthetase</keyword>
<dbReference type="Proteomes" id="UP000076532">
    <property type="component" value="Unassembled WGS sequence"/>
</dbReference>
<dbReference type="InterPro" id="IPR009080">
    <property type="entry name" value="tRNAsynth_Ia_anticodon-bd"/>
</dbReference>
<keyword evidence="4 10" id="KW-0547">Nucleotide-binding</keyword>
<evidence type="ECO:0000256" key="8">
    <source>
        <dbReference type="ARBA" id="ARBA00030520"/>
    </source>
</evidence>
<accession>A0A166T078</accession>
<proteinExistence type="inferred from homology"/>
<organism evidence="14 15">
    <name type="scientific">Athelia psychrophila</name>
    <dbReference type="NCBI Taxonomy" id="1759441"/>
    <lineage>
        <taxon>Eukaryota</taxon>
        <taxon>Fungi</taxon>
        <taxon>Dikarya</taxon>
        <taxon>Basidiomycota</taxon>
        <taxon>Agaricomycotina</taxon>
        <taxon>Agaricomycetes</taxon>
        <taxon>Agaricomycetidae</taxon>
        <taxon>Atheliales</taxon>
        <taxon>Atheliaceae</taxon>
        <taxon>Athelia</taxon>
    </lineage>
</organism>
<dbReference type="NCBIfam" id="TIGR00395">
    <property type="entry name" value="leuS_arch"/>
    <property type="match status" value="1"/>
</dbReference>
<feature type="domain" description="Aminoacyl-tRNA synthetase class Ia" evidence="11">
    <location>
        <begin position="189"/>
        <end position="765"/>
    </location>
</feature>
<evidence type="ECO:0000256" key="4">
    <source>
        <dbReference type="ARBA" id="ARBA00022741"/>
    </source>
</evidence>
<feature type="domain" description="Leucine--tRNA ligase RagD-binding" evidence="13">
    <location>
        <begin position="955"/>
        <end position="1019"/>
    </location>
</feature>
<keyword evidence="5 10" id="KW-0067">ATP-binding</keyword>
<dbReference type="Gene3D" id="1.10.730.10">
    <property type="entry name" value="Isoleucyl-tRNA Synthetase, Domain 1"/>
    <property type="match status" value="1"/>
</dbReference>
<dbReference type="Gene3D" id="3.90.740.10">
    <property type="entry name" value="Valyl/Leucyl/Isoleucyl-tRNA synthetase, editing domain"/>
    <property type="match status" value="1"/>
</dbReference>
<dbReference type="Pfam" id="PF08264">
    <property type="entry name" value="Anticodon_1"/>
    <property type="match status" value="1"/>
</dbReference>
<evidence type="ECO:0000259" key="11">
    <source>
        <dbReference type="Pfam" id="PF00133"/>
    </source>
</evidence>
<dbReference type="CDD" id="cd07959">
    <property type="entry name" value="Anticodon_Ia_Leu_AEc"/>
    <property type="match status" value="1"/>
</dbReference>
<evidence type="ECO:0000256" key="9">
    <source>
        <dbReference type="ARBA" id="ARBA00047469"/>
    </source>
</evidence>
<dbReference type="OrthoDB" id="10249672at2759"/>
<keyword evidence="6 10" id="KW-0648">Protein biosynthesis</keyword>
<evidence type="ECO:0000256" key="7">
    <source>
        <dbReference type="ARBA" id="ARBA00023146"/>
    </source>
</evidence>
<dbReference type="InterPro" id="IPR013155">
    <property type="entry name" value="M/V/L/I-tRNA-synth_anticd-bd"/>
</dbReference>
<comment type="similarity">
    <text evidence="1 10">Belongs to the class-I aminoacyl-tRNA synthetase family.</text>
</comment>
<evidence type="ECO:0000256" key="3">
    <source>
        <dbReference type="ARBA" id="ARBA00022598"/>
    </source>
</evidence>
<comment type="catalytic activity">
    <reaction evidence="9">
        <text>tRNA(Leu) + L-leucine + ATP = L-leucyl-tRNA(Leu) + AMP + diphosphate</text>
        <dbReference type="Rhea" id="RHEA:11688"/>
        <dbReference type="Rhea" id="RHEA-COMP:9613"/>
        <dbReference type="Rhea" id="RHEA-COMP:9622"/>
        <dbReference type="ChEBI" id="CHEBI:30616"/>
        <dbReference type="ChEBI" id="CHEBI:33019"/>
        <dbReference type="ChEBI" id="CHEBI:57427"/>
        <dbReference type="ChEBI" id="CHEBI:78442"/>
        <dbReference type="ChEBI" id="CHEBI:78494"/>
        <dbReference type="ChEBI" id="CHEBI:456215"/>
        <dbReference type="EC" id="6.1.1.4"/>
    </reaction>
</comment>
<feature type="domain" description="Aminoacyl-tRNA synthetase class Ia" evidence="11">
    <location>
        <begin position="53"/>
        <end position="116"/>
    </location>
</feature>
<dbReference type="GO" id="GO:0006429">
    <property type="term" value="P:leucyl-tRNA aminoacylation"/>
    <property type="evidence" value="ECO:0007669"/>
    <property type="project" value="InterPro"/>
</dbReference>
<protein>
    <recommendedName>
        <fullName evidence="2">leucine--tRNA ligase</fullName>
        <ecNumber evidence="2">6.1.1.4</ecNumber>
    </recommendedName>
    <alternativeName>
        <fullName evidence="8">Leucyl-tRNA synthetase</fullName>
    </alternativeName>
</protein>
<dbReference type="FunFam" id="3.90.740.10:FF:000001">
    <property type="entry name" value="Leucine--tRNA ligase, cytoplasmic"/>
    <property type="match status" value="1"/>
</dbReference>
<dbReference type="InterPro" id="IPR004493">
    <property type="entry name" value="Leu-tRNA-synth_Ia_arc/euk"/>
</dbReference>
<dbReference type="Pfam" id="PF24810">
    <property type="entry name" value="RBD_LARS1"/>
    <property type="match status" value="1"/>
</dbReference>
<dbReference type="PANTHER" id="PTHR45794:SF1">
    <property type="entry name" value="LEUCINE--TRNA LIGASE, CYTOPLASMIC"/>
    <property type="match status" value="1"/>
</dbReference>
<evidence type="ECO:0000256" key="10">
    <source>
        <dbReference type="RuleBase" id="RU363035"/>
    </source>
</evidence>
<dbReference type="InterPro" id="IPR009008">
    <property type="entry name" value="Val/Leu/Ile-tRNA-synth_edit"/>
</dbReference>
<dbReference type="GO" id="GO:0005524">
    <property type="term" value="F:ATP binding"/>
    <property type="evidence" value="ECO:0007669"/>
    <property type="project" value="UniProtKB-KW"/>
</dbReference>
<evidence type="ECO:0000256" key="6">
    <source>
        <dbReference type="ARBA" id="ARBA00022917"/>
    </source>
</evidence>
<dbReference type="PANTHER" id="PTHR45794">
    <property type="entry name" value="LEUCYL-TRNA SYNTHETASE"/>
    <property type="match status" value="1"/>
</dbReference>
<dbReference type="InterPro" id="IPR014729">
    <property type="entry name" value="Rossmann-like_a/b/a_fold"/>
</dbReference>
<evidence type="ECO:0000256" key="5">
    <source>
        <dbReference type="ARBA" id="ARBA00022840"/>
    </source>
</evidence>
<dbReference type="EC" id="6.1.1.4" evidence="2"/>
<dbReference type="SUPFAM" id="SSF50677">
    <property type="entry name" value="ValRS/IleRS/LeuRS editing domain"/>
    <property type="match status" value="1"/>
</dbReference>